<feature type="transmembrane region" description="Helical" evidence="6">
    <location>
        <begin position="281"/>
        <end position="299"/>
    </location>
</feature>
<dbReference type="Pfam" id="PF00892">
    <property type="entry name" value="EamA"/>
    <property type="match status" value="2"/>
</dbReference>
<feature type="transmembrane region" description="Helical" evidence="6">
    <location>
        <begin position="95"/>
        <end position="114"/>
    </location>
</feature>
<feature type="transmembrane region" description="Helical" evidence="6">
    <location>
        <begin position="62"/>
        <end position="83"/>
    </location>
</feature>
<protein>
    <submittedName>
        <fullName evidence="8">DMT family transporter</fullName>
    </submittedName>
</protein>
<keyword evidence="4 6" id="KW-1133">Transmembrane helix</keyword>
<evidence type="ECO:0000256" key="3">
    <source>
        <dbReference type="ARBA" id="ARBA00022692"/>
    </source>
</evidence>
<feature type="domain" description="EamA" evidence="7">
    <location>
        <begin position="2"/>
        <end position="136"/>
    </location>
</feature>
<feature type="transmembrane region" description="Helical" evidence="6">
    <location>
        <begin position="152"/>
        <end position="171"/>
    </location>
</feature>
<dbReference type="Proteomes" id="UP001256827">
    <property type="component" value="Chromosome"/>
</dbReference>
<accession>A0ABY9TCI4</accession>
<evidence type="ECO:0000313" key="9">
    <source>
        <dbReference type="Proteomes" id="UP001256827"/>
    </source>
</evidence>
<evidence type="ECO:0000256" key="5">
    <source>
        <dbReference type="ARBA" id="ARBA00023136"/>
    </source>
</evidence>
<dbReference type="SUPFAM" id="SSF103481">
    <property type="entry name" value="Multidrug resistance efflux transporter EmrE"/>
    <property type="match status" value="2"/>
</dbReference>
<dbReference type="InterPro" id="IPR050638">
    <property type="entry name" value="AA-Vitamin_Transporters"/>
</dbReference>
<name>A0ABY9TCI4_BREBE</name>
<dbReference type="PANTHER" id="PTHR32322">
    <property type="entry name" value="INNER MEMBRANE TRANSPORTER"/>
    <property type="match status" value="1"/>
</dbReference>
<keyword evidence="9" id="KW-1185">Reference proteome</keyword>
<feature type="transmembrane region" description="Helical" evidence="6">
    <location>
        <begin position="121"/>
        <end position="140"/>
    </location>
</feature>
<evidence type="ECO:0000313" key="8">
    <source>
        <dbReference type="EMBL" id="WNC17829.1"/>
    </source>
</evidence>
<reference evidence="8 9" key="1">
    <citation type="submission" date="2023-09" db="EMBL/GenBank/DDBJ databases">
        <title>Complete Genome and Methylome dissection of Bacillus brevis NEB573 original source of BbsI restriction endonuclease.</title>
        <authorList>
            <person name="Fomenkov A."/>
            <person name="Roberts R.D."/>
        </authorList>
    </citation>
    <scope>NUCLEOTIDE SEQUENCE [LARGE SCALE GENOMIC DNA]</scope>
    <source>
        <strain evidence="8 9">NEB573</strain>
    </source>
</reference>
<dbReference type="InterPro" id="IPR000620">
    <property type="entry name" value="EamA_dom"/>
</dbReference>
<sequence length="313" mass="32996">MKGMLYLAGAFSLAGSSVIAARFVHDKMGVFTISAVSLLFALVCLVPLGGRELVRTIRRCTARDWIFLCVQALFGVFLFRLFLLFGLSRTSAGEAGILTGATPAVTVLLALLLLKETVNRAAALGILSTVGGVLLIQGLLTPESGNAFSFSHLWGNALVLCAAISESLFNIFSRRAAVQTEGSSAGPLDPIAQTAIVSALALILCVVPALFENPLSALAAIGWSEWLALVWYGPFVTALAFIFWYAGIKRCDASTAAALSGMMPFTALLLSVAVLGEVAGWQQWTGGLLVVLGMVLIGGKQRLVRKVKQAGSF</sequence>
<feature type="transmembrane region" description="Helical" evidence="6">
    <location>
        <begin position="256"/>
        <end position="275"/>
    </location>
</feature>
<evidence type="ECO:0000256" key="6">
    <source>
        <dbReference type="SAM" id="Phobius"/>
    </source>
</evidence>
<dbReference type="Gene3D" id="1.10.3730.20">
    <property type="match status" value="1"/>
</dbReference>
<proteinExistence type="inferred from homology"/>
<evidence type="ECO:0000256" key="2">
    <source>
        <dbReference type="ARBA" id="ARBA00007362"/>
    </source>
</evidence>
<feature type="transmembrane region" description="Helical" evidence="6">
    <location>
        <begin position="223"/>
        <end position="244"/>
    </location>
</feature>
<organism evidence="8 9">
    <name type="scientific">Brevibacillus brevis</name>
    <name type="common">Bacillus brevis</name>
    <dbReference type="NCBI Taxonomy" id="1393"/>
    <lineage>
        <taxon>Bacteria</taxon>
        <taxon>Bacillati</taxon>
        <taxon>Bacillota</taxon>
        <taxon>Bacilli</taxon>
        <taxon>Bacillales</taxon>
        <taxon>Paenibacillaceae</taxon>
        <taxon>Brevibacillus</taxon>
    </lineage>
</organism>
<feature type="transmembrane region" description="Helical" evidence="6">
    <location>
        <begin position="191"/>
        <end position="211"/>
    </location>
</feature>
<gene>
    <name evidence="8" type="ORF">RGB73_26915</name>
</gene>
<evidence type="ECO:0000256" key="1">
    <source>
        <dbReference type="ARBA" id="ARBA00004127"/>
    </source>
</evidence>
<feature type="transmembrane region" description="Helical" evidence="6">
    <location>
        <begin position="30"/>
        <end position="50"/>
    </location>
</feature>
<evidence type="ECO:0000259" key="7">
    <source>
        <dbReference type="Pfam" id="PF00892"/>
    </source>
</evidence>
<keyword evidence="5 6" id="KW-0472">Membrane</keyword>
<keyword evidence="3 6" id="KW-0812">Transmembrane</keyword>
<feature type="domain" description="EamA" evidence="7">
    <location>
        <begin position="154"/>
        <end position="297"/>
    </location>
</feature>
<comment type="similarity">
    <text evidence="2">Belongs to the EamA transporter family.</text>
</comment>
<dbReference type="RefSeq" id="WP_310774564.1">
    <property type="nucleotide sequence ID" value="NZ_CP134050.1"/>
</dbReference>
<dbReference type="EMBL" id="CP134050">
    <property type="protein sequence ID" value="WNC17829.1"/>
    <property type="molecule type" value="Genomic_DNA"/>
</dbReference>
<comment type="subcellular location">
    <subcellularLocation>
        <location evidence="1">Endomembrane system</location>
        <topology evidence="1">Multi-pass membrane protein</topology>
    </subcellularLocation>
</comment>
<dbReference type="InterPro" id="IPR037185">
    <property type="entry name" value="EmrE-like"/>
</dbReference>
<dbReference type="PANTHER" id="PTHR32322:SF2">
    <property type="entry name" value="EAMA DOMAIN-CONTAINING PROTEIN"/>
    <property type="match status" value="1"/>
</dbReference>
<evidence type="ECO:0000256" key="4">
    <source>
        <dbReference type="ARBA" id="ARBA00022989"/>
    </source>
</evidence>